<organism evidence="2 3">
    <name type="scientific">Trifolium medium</name>
    <dbReference type="NCBI Taxonomy" id="97028"/>
    <lineage>
        <taxon>Eukaryota</taxon>
        <taxon>Viridiplantae</taxon>
        <taxon>Streptophyta</taxon>
        <taxon>Embryophyta</taxon>
        <taxon>Tracheophyta</taxon>
        <taxon>Spermatophyta</taxon>
        <taxon>Magnoliopsida</taxon>
        <taxon>eudicotyledons</taxon>
        <taxon>Gunneridae</taxon>
        <taxon>Pentapetalae</taxon>
        <taxon>rosids</taxon>
        <taxon>fabids</taxon>
        <taxon>Fabales</taxon>
        <taxon>Fabaceae</taxon>
        <taxon>Papilionoideae</taxon>
        <taxon>50 kb inversion clade</taxon>
        <taxon>NPAAA clade</taxon>
        <taxon>Hologalegina</taxon>
        <taxon>IRL clade</taxon>
        <taxon>Trifolieae</taxon>
        <taxon>Trifolium</taxon>
    </lineage>
</organism>
<reference evidence="2 3" key="1">
    <citation type="journal article" date="2018" name="Front. Plant Sci.">
        <title>Red Clover (Trifolium pratense) and Zigzag Clover (T. medium) - A Picture of Genomic Similarities and Differences.</title>
        <authorList>
            <person name="Dluhosova J."/>
            <person name="Istvanek J."/>
            <person name="Nedelnik J."/>
            <person name="Repkova J."/>
        </authorList>
    </citation>
    <scope>NUCLEOTIDE SEQUENCE [LARGE SCALE GENOMIC DNA]</scope>
    <source>
        <strain evidence="3">cv. 10/8</strain>
        <tissue evidence="2">Leaf</tissue>
    </source>
</reference>
<feature type="non-terminal residue" evidence="2">
    <location>
        <position position="59"/>
    </location>
</feature>
<name>A0A392WC03_9FABA</name>
<sequence length="59" mass="6758">MEAARADVLEQGIGNVETALDQIRLLLQVQVRPRRRQERPRRRPSRLEDDDGSEGSMVS</sequence>
<evidence type="ECO:0000256" key="1">
    <source>
        <dbReference type="SAM" id="MobiDB-lite"/>
    </source>
</evidence>
<protein>
    <submittedName>
        <fullName evidence="2">Uncharacterized protein</fullName>
    </submittedName>
</protein>
<proteinExistence type="predicted"/>
<evidence type="ECO:0000313" key="2">
    <source>
        <dbReference type="EMBL" id="MCI97343.1"/>
    </source>
</evidence>
<dbReference type="EMBL" id="LXQA011440561">
    <property type="protein sequence ID" value="MCI97343.1"/>
    <property type="molecule type" value="Genomic_DNA"/>
</dbReference>
<feature type="region of interest" description="Disordered" evidence="1">
    <location>
        <begin position="32"/>
        <end position="59"/>
    </location>
</feature>
<dbReference type="Proteomes" id="UP000265520">
    <property type="component" value="Unassembled WGS sequence"/>
</dbReference>
<dbReference type="AlphaFoldDB" id="A0A392WC03"/>
<feature type="compositionally biased region" description="Basic residues" evidence="1">
    <location>
        <begin position="32"/>
        <end position="44"/>
    </location>
</feature>
<evidence type="ECO:0000313" key="3">
    <source>
        <dbReference type="Proteomes" id="UP000265520"/>
    </source>
</evidence>
<comment type="caution">
    <text evidence="2">The sequence shown here is derived from an EMBL/GenBank/DDBJ whole genome shotgun (WGS) entry which is preliminary data.</text>
</comment>
<accession>A0A392WC03</accession>
<keyword evidence="3" id="KW-1185">Reference proteome</keyword>